<sequence length="272" mass="28548">MLTVIPPLSPHLPLSVFYGPPTPQALKTLAGFRTVIVQTSLYTPAQLAALRGGGTRVLGYLSVGEDHPHGEYACTPGCAAYHLAVNPQWGSVTVDVRNPAWWAELLRRASAELQHADGLILDTLDSADPEGTLALVQTLRAAFPHVTLLSNRGFGLLPGLARLVDGVLFEGFSTTHTPAYAALDAQGLAYTAHWLGELRALGLNVCALDYADRPALAQAARSRAARLQVQTFVTDRALTLAGGLPCGSALWGPCATPETGVPAVAEASAISV</sequence>
<dbReference type="PANTHER" id="PTHR35882">
    <property type="entry name" value="PELA"/>
    <property type="match status" value="1"/>
</dbReference>
<dbReference type="EMBL" id="JACHEW010000004">
    <property type="protein sequence ID" value="MBB6015902.1"/>
    <property type="molecule type" value="Genomic_DNA"/>
</dbReference>
<evidence type="ECO:0000313" key="1">
    <source>
        <dbReference type="EMBL" id="MBB6015902.1"/>
    </source>
</evidence>
<dbReference type="InterPro" id="IPR013785">
    <property type="entry name" value="Aldolase_TIM"/>
</dbReference>
<accession>A0ABR6NPD4</accession>
<proteinExistence type="predicted"/>
<dbReference type="SUPFAM" id="SSF51445">
    <property type="entry name" value="(Trans)glycosidases"/>
    <property type="match status" value="1"/>
</dbReference>
<reference evidence="1 2" key="1">
    <citation type="submission" date="2020-08" db="EMBL/GenBank/DDBJ databases">
        <title>Genomic Encyclopedia of Type Strains, Phase IV (KMG-IV): sequencing the most valuable type-strain genomes for metagenomic binning, comparative biology and taxonomic classification.</title>
        <authorList>
            <person name="Goeker M."/>
        </authorList>
    </citation>
    <scope>NUCLEOTIDE SEQUENCE [LARGE SCALE GENOMIC DNA]</scope>
    <source>
        <strain evidence="1 2">DSM 12027</strain>
    </source>
</reference>
<comment type="caution">
    <text evidence="1">The sequence shown here is derived from an EMBL/GenBank/DDBJ whole genome shotgun (WGS) entry which is preliminary data.</text>
</comment>
<keyword evidence="2" id="KW-1185">Reference proteome</keyword>
<dbReference type="Gene3D" id="3.20.20.70">
    <property type="entry name" value="Aldolase class I"/>
    <property type="match status" value="1"/>
</dbReference>
<dbReference type="Proteomes" id="UP000629870">
    <property type="component" value="Unassembled WGS sequence"/>
</dbReference>
<evidence type="ECO:0008006" key="3">
    <source>
        <dbReference type="Google" id="ProtNLM"/>
    </source>
</evidence>
<dbReference type="PANTHER" id="PTHR35882:SF2">
    <property type="entry name" value="PELA"/>
    <property type="match status" value="1"/>
</dbReference>
<protein>
    <recommendedName>
        <fullName evidence="3">Glycoside-hydrolase family GH114 TIM-barrel domain-containing protein</fullName>
    </recommendedName>
</protein>
<dbReference type="InterPro" id="IPR017853">
    <property type="entry name" value="GH"/>
</dbReference>
<gene>
    <name evidence="1" type="ORF">HNQ04_001134</name>
</gene>
<organism evidence="1 2">
    <name type="scientific">Deinococcus radiopugnans ATCC 19172</name>
    <dbReference type="NCBI Taxonomy" id="585398"/>
    <lineage>
        <taxon>Bacteria</taxon>
        <taxon>Thermotogati</taxon>
        <taxon>Deinococcota</taxon>
        <taxon>Deinococci</taxon>
        <taxon>Deinococcales</taxon>
        <taxon>Deinococcaceae</taxon>
        <taxon>Deinococcus</taxon>
    </lineage>
</organism>
<name>A0ABR6NPD4_9DEIO</name>
<evidence type="ECO:0000313" key="2">
    <source>
        <dbReference type="Proteomes" id="UP000629870"/>
    </source>
</evidence>